<accession>A0A956NHR1</accession>
<dbReference type="EMBL" id="JAGQHS010000235">
    <property type="protein sequence ID" value="MCA9758951.1"/>
    <property type="molecule type" value="Genomic_DNA"/>
</dbReference>
<dbReference type="Pfam" id="PF12969">
    <property type="entry name" value="DUF3857"/>
    <property type="match status" value="1"/>
</dbReference>
<dbReference type="InterPro" id="IPR024618">
    <property type="entry name" value="DUF3857"/>
</dbReference>
<reference evidence="2" key="1">
    <citation type="submission" date="2020-04" db="EMBL/GenBank/DDBJ databases">
        <authorList>
            <person name="Zhang T."/>
        </authorList>
    </citation>
    <scope>NUCLEOTIDE SEQUENCE</scope>
    <source>
        <strain evidence="2">HKST-UBA02</strain>
    </source>
</reference>
<sequence>MNRMLQVSCGLVGAVVFGLVFTLPALGGVGHESYKKWLPLPEGAWDDGSWAEEDHAVVLYAGHILDDSSTKGNGKHHVYTRILVRDATGVEAHSTVEISYPKGTDLDDLEARSVKPDGTVLELEKEDFHEKTLIEYGKDKLHAKSFAFKGVDPGDIVEYRYVFKSKMDAPPLVFLSSREPTRLAEVTWFPQILPELDARSKWEYAQYLWVPVYTVGNGRPYVTHEEAFPDPEKPEGLFLQLENLPAIARESYAPYFGERATTFVAHYRYPNRDEEADFWNRVAVSLGEEQNEFAKKSSALDAWAEEMAGKPRDLEADLNLCFQYIDAHVRCDQFLPVRERDQDLEYQRSVNDLLKQKTAVSFDIDRLLVSMLDRLGYQATVFWLRDRTEGPFVREWKSPKQLTYTGVAVKDGDAIRWCYPAAGRGTPSALPWEFLGCPAVLGRRAPEGEPDPFPTFAVIPIPEAKANQLDLTLTLRPDDDLVARGRVRHEWNCVNEVHWVTELATLDEDERVERLRSLVLPEGVKWKGHDEVCELNGMTVAFACSLEVEGIVDEAGDLRLLDLSKLRADDFDVDSEDRQSDLEFRFPMHCRTQVDVAYPPELALDTSPPSERMEESYAKAATQSMRGESQFRLVRDFEIPHCLFVKEAAQPMHDFIERSYVATKDPLVLAPRPAEAP</sequence>
<protein>
    <submittedName>
        <fullName evidence="2">DUF3857 domain-containing protein</fullName>
    </submittedName>
</protein>
<reference evidence="2" key="2">
    <citation type="journal article" date="2021" name="Microbiome">
        <title>Successional dynamics and alternative stable states in a saline activated sludge microbial community over 9 years.</title>
        <authorList>
            <person name="Wang Y."/>
            <person name="Ye J."/>
            <person name="Ju F."/>
            <person name="Liu L."/>
            <person name="Boyd J.A."/>
            <person name="Deng Y."/>
            <person name="Parks D.H."/>
            <person name="Jiang X."/>
            <person name="Yin X."/>
            <person name="Woodcroft B.J."/>
            <person name="Tyson G.W."/>
            <person name="Hugenholtz P."/>
            <person name="Polz M.F."/>
            <person name="Zhang T."/>
        </authorList>
    </citation>
    <scope>NUCLEOTIDE SEQUENCE</scope>
    <source>
        <strain evidence="2">HKST-UBA02</strain>
    </source>
</reference>
<name>A0A956NHR1_UNCEI</name>
<dbReference type="AlphaFoldDB" id="A0A956NHR1"/>
<comment type="caution">
    <text evidence="2">The sequence shown here is derived from an EMBL/GenBank/DDBJ whole genome shotgun (WGS) entry which is preliminary data.</text>
</comment>
<evidence type="ECO:0000313" key="3">
    <source>
        <dbReference type="Proteomes" id="UP000739538"/>
    </source>
</evidence>
<organism evidence="2 3">
    <name type="scientific">Eiseniibacteriota bacterium</name>
    <dbReference type="NCBI Taxonomy" id="2212470"/>
    <lineage>
        <taxon>Bacteria</taxon>
        <taxon>Candidatus Eiseniibacteriota</taxon>
    </lineage>
</organism>
<evidence type="ECO:0000313" key="2">
    <source>
        <dbReference type="EMBL" id="MCA9758951.1"/>
    </source>
</evidence>
<feature type="domain" description="DUF3857" evidence="1">
    <location>
        <begin position="71"/>
        <end position="164"/>
    </location>
</feature>
<dbReference type="Proteomes" id="UP000739538">
    <property type="component" value="Unassembled WGS sequence"/>
</dbReference>
<gene>
    <name evidence="2" type="ORF">KDA27_24360</name>
</gene>
<proteinExistence type="predicted"/>
<evidence type="ECO:0000259" key="1">
    <source>
        <dbReference type="Pfam" id="PF12969"/>
    </source>
</evidence>
<dbReference type="Gene3D" id="2.60.40.3140">
    <property type="match status" value="1"/>
</dbReference>